<dbReference type="PANTHER" id="PTHR37540:SF5">
    <property type="entry name" value="TRANSCRIPTION FACTOR DOMAIN-CONTAINING PROTEIN"/>
    <property type="match status" value="1"/>
</dbReference>
<gene>
    <name evidence="2" type="ORF">GMOD_00004562</name>
</gene>
<evidence type="ECO:0000313" key="2">
    <source>
        <dbReference type="EMBL" id="RMZ73771.1"/>
    </source>
</evidence>
<feature type="region of interest" description="Disordered" evidence="1">
    <location>
        <begin position="442"/>
        <end position="466"/>
    </location>
</feature>
<protein>
    <submittedName>
        <fullName evidence="2">Tachykinin family</fullName>
    </submittedName>
</protein>
<dbReference type="EMBL" id="KE747843">
    <property type="protein sequence ID" value="RMZ73771.1"/>
    <property type="molecule type" value="Genomic_DNA"/>
</dbReference>
<feature type="region of interest" description="Disordered" evidence="1">
    <location>
        <begin position="1"/>
        <end position="23"/>
    </location>
</feature>
<name>A0A3M7MGX4_9PLEO</name>
<feature type="region of interest" description="Disordered" evidence="1">
    <location>
        <begin position="55"/>
        <end position="95"/>
    </location>
</feature>
<keyword evidence="3" id="KW-1185">Reference proteome</keyword>
<proteinExistence type="predicted"/>
<dbReference type="PANTHER" id="PTHR37540">
    <property type="entry name" value="TRANSCRIPTION FACTOR (ACR-2), PUTATIVE-RELATED-RELATED"/>
    <property type="match status" value="1"/>
</dbReference>
<dbReference type="OrthoDB" id="415825at2759"/>
<accession>A0A3M7MGX4</accession>
<feature type="compositionally biased region" description="Basic residues" evidence="1">
    <location>
        <begin position="10"/>
        <end position="20"/>
    </location>
</feature>
<evidence type="ECO:0000313" key="3">
    <source>
        <dbReference type="Proteomes" id="UP000265663"/>
    </source>
</evidence>
<evidence type="ECO:0000256" key="1">
    <source>
        <dbReference type="SAM" id="MobiDB-lite"/>
    </source>
</evidence>
<organism evidence="2 3">
    <name type="scientific">Pyrenophora seminiperda CCB06</name>
    <dbReference type="NCBI Taxonomy" id="1302712"/>
    <lineage>
        <taxon>Eukaryota</taxon>
        <taxon>Fungi</taxon>
        <taxon>Dikarya</taxon>
        <taxon>Ascomycota</taxon>
        <taxon>Pezizomycotina</taxon>
        <taxon>Dothideomycetes</taxon>
        <taxon>Pleosporomycetidae</taxon>
        <taxon>Pleosporales</taxon>
        <taxon>Pleosporineae</taxon>
        <taxon>Pleosporaceae</taxon>
        <taxon>Pyrenophora</taxon>
    </lineage>
</organism>
<feature type="region of interest" description="Disordered" evidence="1">
    <location>
        <begin position="107"/>
        <end position="126"/>
    </location>
</feature>
<sequence>MASSNEPTKPAKRRVGRRRLPPLAQGPALQFVVANHPDDFRAGKVMRNVRSHVMYKHRENSGSSPTESGNSREGISAQSIMTRSPSPTMVGSGGILQTTTITPLRQDNTSWEHDPYDMQTPSPSTNSVRRLAAQILTGASSVPTRSSSPIFEGASEYPFTVRDTVSPEPLEDLKHNWIGTTAFFCHNQTWMRYVCNSYLSFLSHVHASLVYQDLDEGLLYDSELTVYGKTMILRLISDRLDTDDATIISILHLLISELGALNEDVFNLHQEGLVTCLRNQRDGLSSNVATFMTLVMLTFAISRGRTESAELTPRPSAEAWSDTASPISPLSTPLENTSRLYRGCSAGTSEIVNGMQICTHVFLARCNNHLGGGGSGTPTTSPNNAARLANYALQLQTIYSRIVSLPLTRADPEARQDWVYESCRLAALIYCRSLVKGTPFAHSANTTTTTTTTTSRPSSPESVTPGTTTTTLLLALHAALLQTEPRNCWGPALSGVFLWVTLIGAAASWSTEVAWPESTLQSLPWMRKCFALYAVRAAVSVPFEHADATIRALRTMLMVRGCLGGGGGGGAVVGAENQ</sequence>
<reference evidence="2 3" key="1">
    <citation type="journal article" date="2014" name="PLoS ONE">
        <title>De novo Genome Assembly of the Fungal Plant Pathogen Pyrenophora semeniperda.</title>
        <authorList>
            <person name="Soliai M.M."/>
            <person name="Meyer S.E."/>
            <person name="Udall J.A."/>
            <person name="Elzinga D.E."/>
            <person name="Hermansen R.A."/>
            <person name="Bodily P.M."/>
            <person name="Hart A.A."/>
            <person name="Coleman C.E."/>
        </authorList>
    </citation>
    <scope>NUCLEOTIDE SEQUENCE [LARGE SCALE GENOMIC DNA]</scope>
    <source>
        <strain evidence="2 3">CCB06</strain>
        <tissue evidence="2">Mycelium</tissue>
    </source>
</reference>
<feature type="compositionally biased region" description="Polar residues" evidence="1">
    <location>
        <begin position="455"/>
        <end position="466"/>
    </location>
</feature>
<dbReference type="Proteomes" id="UP000265663">
    <property type="component" value="Unassembled WGS sequence"/>
</dbReference>
<feature type="compositionally biased region" description="Polar residues" evidence="1">
    <location>
        <begin position="61"/>
        <end position="95"/>
    </location>
</feature>
<dbReference type="AlphaFoldDB" id="A0A3M7MGX4"/>